<feature type="compositionally biased region" description="Polar residues" evidence="1">
    <location>
        <begin position="1179"/>
        <end position="1189"/>
    </location>
</feature>
<dbReference type="InterPro" id="IPR040051">
    <property type="entry name" value="SECISBP2"/>
</dbReference>
<feature type="region of interest" description="Disordered" evidence="1">
    <location>
        <begin position="1167"/>
        <end position="1191"/>
    </location>
</feature>
<dbReference type="Pfam" id="PF01248">
    <property type="entry name" value="Ribosomal_L7Ae"/>
    <property type="match status" value="1"/>
</dbReference>
<accession>A0AAD9UDL8</accession>
<evidence type="ECO:0000259" key="2">
    <source>
        <dbReference type="Pfam" id="PF01248"/>
    </source>
</evidence>
<dbReference type="GO" id="GO:0043021">
    <property type="term" value="F:ribonucleoprotein complex binding"/>
    <property type="evidence" value="ECO:0007669"/>
    <property type="project" value="TreeGrafter"/>
</dbReference>
<sequence>SFWTVARLRQIKFLKSCWQTTVIVSLTTSRGWIWSYSTGHLMFVGMHNFPGVRPANRANLRANPGPRLAFAPQGPLPPGFVGRGHCPPHFAPPAIHGMSPYYPAGYQQMAIPHGWIPQTGSFPLEYTAQYGPRLFGAGEGTECTTGEHTKSSERKSKKKKSDSGGMVSIGIQNESGVQRSGSTSKKKGKPRTLMYFSDEIANLTLMERPSLLYQKDRSLTRSWFQQCSQDSSTDSEEVDSDSGYSSPLHRRNQMSNGTHPIPTGMAFLSYPPMASGQRNPVLIDNKLVTAYNPYMLANQAMHYAYANTHTVPYTDNYGVQMMRAGYRLQVPGVMHLAPSAASAFSGSDATVKTPMKSTPVKSTPVKSTPVKSMPKPKTEPCKVQQPEETVEDKPPVPQSPAPRKKRRRSRRKKKKSAGDDNDDVDALSDEPIDLHRTLSSSNVSRSSTLENEDTLHFEDEEEFPDLLSASGCGARGSSTTVLSYSDILKSQAVTAPSSRESSISSTNRCLGAATSGSASGDGRRSTSSTSKETKTARKRRKRCEMANRAADEELAEITLEQQVLKELSSKSQKQHQQNAVDQELSKSDTEPSPAPAPAPVSVSLPPGKKSKQPMSLSIADMITALEEKRNSEIIQEPVKKVQQSAVTNLLDATAPVKRGKEREVPKPKKPSPLKKVILKEREEKKRLRLLEDADPSVPVPPGDDANSDPTEAAAETRLPDDSDGSQEASGSHGSSMEYSGTPASAEMSPISQTSPISMSPLSGSPLSSGINSPIAGNVATGSMDKSVLMKIHSRRYREYCNQVLDKDIDVVCTQLLQDLVHFHDRLFHKDPSKAKKKRRIVLGLREVTKHLRLKKIKCVIISPNLERIQSKGGLDEALNTIIQLCTEEAVPFVFALGRRALGRACAKLVPVSVVGIFNYEGTEEQYQKLMELTEAGRQAYTNMVSMLQTELADNPKPAGAISGNVGGFQQLFPHLGHSRTPSACSAISFTSSILSEPISENYPQSEPETDSRGYEIVRPNTAQSNKAHDVISATVSDPTNEVTTNGNICDDMSGRSESPGSSKDGKITIVEMLDEIDEGHEADTEDDLTTLRSYRADVSKVKGEAELMPELPHIDSIHSAIGDLSIEILSQHSSKTLDLNGAEVQSTHSSRTLEGVTAATGHAVPDKMSVRSEPREATALSTTSPQQRARTIDKERIESWVAETQKQIEHINIHQEADISYHDDANGVALDDDNDLTGGSDTDEMESSAEDMKER</sequence>
<dbReference type="GO" id="GO:0001514">
    <property type="term" value="P:selenocysteine incorporation"/>
    <property type="evidence" value="ECO:0007669"/>
    <property type="project" value="UniProtKB-ARBA"/>
</dbReference>
<dbReference type="Gene3D" id="3.30.1330.30">
    <property type="match status" value="1"/>
</dbReference>
<feature type="region of interest" description="Disordered" evidence="1">
    <location>
        <begin position="1037"/>
        <end position="1064"/>
    </location>
</feature>
<dbReference type="EMBL" id="JAODUO010000234">
    <property type="protein sequence ID" value="KAK2185479.1"/>
    <property type="molecule type" value="Genomic_DNA"/>
</dbReference>
<feature type="domain" description="Ribosomal protein eL8/eL30/eS12/Gadd45" evidence="2">
    <location>
        <begin position="829"/>
        <end position="922"/>
    </location>
</feature>
<feature type="region of interest" description="Disordered" evidence="1">
    <location>
        <begin position="1224"/>
        <end position="1255"/>
    </location>
</feature>
<feature type="compositionally biased region" description="Polar residues" evidence="1">
    <location>
        <begin position="569"/>
        <end position="580"/>
    </location>
</feature>
<dbReference type="SUPFAM" id="SSF55315">
    <property type="entry name" value="L30e-like"/>
    <property type="match status" value="1"/>
</dbReference>
<feature type="compositionally biased region" description="Basic residues" evidence="1">
    <location>
        <begin position="402"/>
        <end position="415"/>
    </location>
</feature>
<dbReference type="GO" id="GO:0005739">
    <property type="term" value="C:mitochondrion"/>
    <property type="evidence" value="ECO:0007669"/>
    <property type="project" value="TreeGrafter"/>
</dbReference>
<feature type="compositionally biased region" description="Polar residues" evidence="1">
    <location>
        <begin position="1037"/>
        <end position="1047"/>
    </location>
</feature>
<feature type="compositionally biased region" description="Polar residues" evidence="1">
    <location>
        <begin position="342"/>
        <end position="370"/>
    </location>
</feature>
<feature type="region of interest" description="Disordered" evidence="1">
    <location>
        <begin position="229"/>
        <end position="260"/>
    </location>
</feature>
<name>A0AAD9UDL8_RIDPI</name>
<evidence type="ECO:0000313" key="3">
    <source>
        <dbReference type="EMBL" id="KAK2185479.1"/>
    </source>
</evidence>
<dbReference type="GO" id="GO:0003730">
    <property type="term" value="F:mRNA 3'-UTR binding"/>
    <property type="evidence" value="ECO:0007669"/>
    <property type="project" value="TreeGrafter"/>
</dbReference>
<dbReference type="GO" id="GO:1990904">
    <property type="term" value="C:ribonucleoprotein complex"/>
    <property type="evidence" value="ECO:0007669"/>
    <property type="project" value="TreeGrafter"/>
</dbReference>
<evidence type="ECO:0000256" key="1">
    <source>
        <dbReference type="SAM" id="MobiDB-lite"/>
    </source>
</evidence>
<feature type="compositionally biased region" description="Low complexity" evidence="1">
    <location>
        <begin position="754"/>
        <end position="766"/>
    </location>
</feature>
<feature type="compositionally biased region" description="Acidic residues" evidence="1">
    <location>
        <begin position="419"/>
        <end position="431"/>
    </location>
</feature>
<keyword evidence="4" id="KW-1185">Reference proteome</keyword>
<feature type="compositionally biased region" description="Basic and acidic residues" evidence="1">
    <location>
        <begin position="145"/>
        <end position="154"/>
    </location>
</feature>
<dbReference type="PANTHER" id="PTHR13284:SF4">
    <property type="entry name" value="C2H2-TYPE DOMAIN-CONTAINING PROTEIN"/>
    <property type="match status" value="1"/>
</dbReference>
<feature type="region of interest" description="Disordered" evidence="1">
    <location>
        <begin position="648"/>
        <end position="766"/>
    </location>
</feature>
<feature type="compositionally biased region" description="Basic and acidic residues" evidence="1">
    <location>
        <begin position="1167"/>
        <end position="1176"/>
    </location>
</feature>
<feature type="compositionally biased region" description="Polar residues" evidence="1">
    <location>
        <begin position="725"/>
        <end position="742"/>
    </location>
</feature>
<dbReference type="FunFam" id="3.30.1330.30:FF:000004">
    <property type="entry name" value="selenocysteine insertion sequence-binding protein 2"/>
    <property type="match status" value="1"/>
</dbReference>
<gene>
    <name evidence="3" type="ORF">NP493_235g03070</name>
</gene>
<reference evidence="3" key="1">
    <citation type="journal article" date="2023" name="Mol. Biol. Evol.">
        <title>Third-Generation Sequencing Reveals the Adaptive Role of the Epigenome in Three Deep-Sea Polychaetes.</title>
        <authorList>
            <person name="Perez M."/>
            <person name="Aroh O."/>
            <person name="Sun Y."/>
            <person name="Lan Y."/>
            <person name="Juniper S.K."/>
            <person name="Young C.R."/>
            <person name="Angers B."/>
            <person name="Qian P.Y."/>
        </authorList>
    </citation>
    <scope>NUCLEOTIDE SEQUENCE</scope>
    <source>
        <strain evidence="3">R07B-5</strain>
    </source>
</reference>
<feature type="compositionally biased region" description="Low complexity" evidence="1">
    <location>
        <begin position="497"/>
        <end position="530"/>
    </location>
</feature>
<dbReference type="GO" id="GO:0035368">
    <property type="term" value="F:selenocysteine insertion sequence binding"/>
    <property type="evidence" value="ECO:0007669"/>
    <property type="project" value="InterPro"/>
</dbReference>
<feature type="compositionally biased region" description="Basic and acidic residues" evidence="1">
    <location>
        <begin position="677"/>
        <end position="691"/>
    </location>
</feature>
<dbReference type="PANTHER" id="PTHR13284">
    <property type="entry name" value="GH01354P"/>
    <property type="match status" value="1"/>
</dbReference>
<protein>
    <recommendedName>
        <fullName evidence="2">Ribosomal protein eL8/eL30/eS12/Gadd45 domain-containing protein</fullName>
    </recommendedName>
</protein>
<dbReference type="Proteomes" id="UP001209878">
    <property type="component" value="Unassembled WGS sequence"/>
</dbReference>
<feature type="compositionally biased region" description="Polar residues" evidence="1">
    <location>
        <begin position="170"/>
        <end position="183"/>
    </location>
</feature>
<feature type="region of interest" description="Disordered" evidence="1">
    <location>
        <begin position="491"/>
        <end position="615"/>
    </location>
</feature>
<proteinExistence type="predicted"/>
<organism evidence="3 4">
    <name type="scientific">Ridgeia piscesae</name>
    <name type="common">Tubeworm</name>
    <dbReference type="NCBI Taxonomy" id="27915"/>
    <lineage>
        <taxon>Eukaryota</taxon>
        <taxon>Metazoa</taxon>
        <taxon>Spiralia</taxon>
        <taxon>Lophotrochozoa</taxon>
        <taxon>Annelida</taxon>
        <taxon>Polychaeta</taxon>
        <taxon>Sedentaria</taxon>
        <taxon>Canalipalpata</taxon>
        <taxon>Sabellida</taxon>
        <taxon>Siboglinidae</taxon>
        <taxon>Ridgeia</taxon>
    </lineage>
</organism>
<dbReference type="AlphaFoldDB" id="A0AAD9UDL8"/>
<dbReference type="InterPro" id="IPR029064">
    <property type="entry name" value="Ribosomal_eL30-like_sf"/>
</dbReference>
<feature type="region of interest" description="Disordered" evidence="1">
    <location>
        <begin position="138"/>
        <end position="190"/>
    </location>
</feature>
<dbReference type="InterPro" id="IPR004038">
    <property type="entry name" value="Ribosomal_eL8/eL30/eS12/Gad45"/>
</dbReference>
<evidence type="ECO:0000313" key="4">
    <source>
        <dbReference type="Proteomes" id="UP001209878"/>
    </source>
</evidence>
<feature type="non-terminal residue" evidence="3">
    <location>
        <position position="1255"/>
    </location>
</feature>
<comment type="caution">
    <text evidence="3">The sequence shown here is derived from an EMBL/GenBank/DDBJ whole genome shotgun (WGS) entry which is preliminary data.</text>
</comment>
<feature type="region of interest" description="Disordered" evidence="1">
    <location>
        <begin position="342"/>
        <end position="462"/>
    </location>
</feature>
<feature type="compositionally biased region" description="Acidic residues" evidence="1">
    <location>
        <begin position="1230"/>
        <end position="1249"/>
    </location>
</feature>